<comment type="caution">
    <text evidence="2">The sequence shown here is derived from an EMBL/GenBank/DDBJ whole genome shotgun (WGS) entry which is preliminary data.</text>
</comment>
<dbReference type="AlphaFoldDB" id="A0A409YBY5"/>
<evidence type="ECO:0000313" key="3">
    <source>
        <dbReference type="Proteomes" id="UP000284706"/>
    </source>
</evidence>
<sequence length="471" mass="51453">MPHYDQDDDIYASNSHFLSASTSRKSPSRQSISARRSTASLRPPTDLGHVIDDDAANGRQHSLAHELAAALMPEPSAGSKLLAEEFGIEFDEGAEGIDEVSTHNGQLDGLDNEALNTDVPTFASELAISASDASFHDLPPEADEVPNDDDFDPVFNSPTISRTKPLQKKPEQDAMEVLAQDLESTDKFLNHLRTLDVDPGSSASQQPSLETLASDIIRRINVTVRDREGHVRELQEFERELRKIAGEVGGTDILGHLDELPEIVDLSDKPTKPEALRTEVTILDVVEEEPSSPTLHRRSHSQALDWELDPDRHHLGDADEDAELPLSPMKDSFPPPPSIIGPPTPATTVVQLAHLRSFTTSLVSSLTTISEHAQVNGAATAEAGRKIRALKNKLGGWRTDWDSAERSRIKIERWEAGLTDGDPIDINQSPASPTRSTSKRVDGRAIVAEHLRAFELALAEAAQKTQAIMAR</sequence>
<dbReference type="EMBL" id="NHYE01001003">
    <property type="protein sequence ID" value="PPR00515.1"/>
    <property type="molecule type" value="Genomic_DNA"/>
</dbReference>
<proteinExistence type="predicted"/>
<evidence type="ECO:0000313" key="2">
    <source>
        <dbReference type="EMBL" id="PPR00515.1"/>
    </source>
</evidence>
<feature type="region of interest" description="Disordered" evidence="1">
    <location>
        <begin position="1"/>
        <end position="47"/>
    </location>
</feature>
<gene>
    <name evidence="2" type="ORF">CVT26_009901</name>
</gene>
<organism evidence="2 3">
    <name type="scientific">Gymnopilus dilepis</name>
    <dbReference type="NCBI Taxonomy" id="231916"/>
    <lineage>
        <taxon>Eukaryota</taxon>
        <taxon>Fungi</taxon>
        <taxon>Dikarya</taxon>
        <taxon>Basidiomycota</taxon>
        <taxon>Agaricomycotina</taxon>
        <taxon>Agaricomycetes</taxon>
        <taxon>Agaricomycetidae</taxon>
        <taxon>Agaricales</taxon>
        <taxon>Agaricineae</taxon>
        <taxon>Hymenogastraceae</taxon>
        <taxon>Gymnopilus</taxon>
    </lineage>
</organism>
<feature type="region of interest" description="Disordered" evidence="1">
    <location>
        <begin position="419"/>
        <end position="441"/>
    </location>
</feature>
<dbReference type="Proteomes" id="UP000284706">
    <property type="component" value="Unassembled WGS sequence"/>
</dbReference>
<dbReference type="InParanoid" id="A0A409YBY5"/>
<accession>A0A409YBY5</accession>
<name>A0A409YBY5_9AGAR</name>
<feature type="compositionally biased region" description="Polar residues" evidence="1">
    <location>
        <begin position="426"/>
        <end position="436"/>
    </location>
</feature>
<feature type="compositionally biased region" description="Acidic residues" evidence="1">
    <location>
        <begin position="1"/>
        <end position="10"/>
    </location>
</feature>
<feature type="compositionally biased region" description="Polar residues" evidence="1">
    <location>
        <begin position="12"/>
        <end position="40"/>
    </location>
</feature>
<dbReference type="OrthoDB" id="3364905at2759"/>
<evidence type="ECO:0000256" key="1">
    <source>
        <dbReference type="SAM" id="MobiDB-lite"/>
    </source>
</evidence>
<reference evidence="2 3" key="1">
    <citation type="journal article" date="2018" name="Evol. Lett.">
        <title>Horizontal gene cluster transfer increased hallucinogenic mushroom diversity.</title>
        <authorList>
            <person name="Reynolds H.T."/>
            <person name="Vijayakumar V."/>
            <person name="Gluck-Thaler E."/>
            <person name="Korotkin H.B."/>
            <person name="Matheny P.B."/>
            <person name="Slot J.C."/>
        </authorList>
    </citation>
    <scope>NUCLEOTIDE SEQUENCE [LARGE SCALE GENOMIC DNA]</scope>
    <source>
        <strain evidence="2 3">SRW20</strain>
    </source>
</reference>
<protein>
    <submittedName>
        <fullName evidence="2">Uncharacterized protein</fullName>
    </submittedName>
</protein>
<keyword evidence="3" id="KW-1185">Reference proteome</keyword>